<organism evidence="1 2">
    <name type="scientific">Pseudomonas moraviensis</name>
    <dbReference type="NCBI Taxonomy" id="321662"/>
    <lineage>
        <taxon>Bacteria</taxon>
        <taxon>Pseudomonadati</taxon>
        <taxon>Pseudomonadota</taxon>
        <taxon>Gammaproteobacteria</taxon>
        <taxon>Pseudomonadales</taxon>
        <taxon>Pseudomonadaceae</taxon>
        <taxon>Pseudomonas</taxon>
    </lineage>
</organism>
<evidence type="ECO:0000313" key="1">
    <source>
        <dbReference type="EMBL" id="ROO01298.1"/>
    </source>
</evidence>
<proteinExistence type="predicted"/>
<protein>
    <submittedName>
        <fullName evidence="1">Uncharacterized protein</fullName>
    </submittedName>
</protein>
<sequence length="80" mass="8805">MNARRQAQIVAIFDQLLALRESVDILQHVENGSVESLRGQQTVDAPESLDLVFQKLHEDIASMEETLATIAEATGDVSKL</sequence>
<comment type="caution">
    <text evidence="1">The sequence shown here is derived from an EMBL/GenBank/DDBJ whole genome shotgun (WGS) entry which is preliminary data.</text>
</comment>
<dbReference type="AlphaFoldDB" id="A0A423NSQ0"/>
<dbReference type="Proteomes" id="UP000284207">
    <property type="component" value="Unassembled WGS sequence"/>
</dbReference>
<evidence type="ECO:0000313" key="2">
    <source>
        <dbReference type="Proteomes" id="UP000284207"/>
    </source>
</evidence>
<gene>
    <name evidence="1" type="ORF">BK674_08790</name>
</gene>
<name>A0A423NSQ0_9PSED</name>
<accession>A0A423NSQ0</accession>
<dbReference type="EMBL" id="MOCA01000004">
    <property type="protein sequence ID" value="ROO01298.1"/>
    <property type="molecule type" value="Genomic_DNA"/>
</dbReference>
<reference evidence="1 2" key="1">
    <citation type="submission" date="2016-10" db="EMBL/GenBank/DDBJ databases">
        <title>Comparative genome analysis of multiple Pseudomonas spp. focuses on biocontrol and plant growth promoting traits.</title>
        <authorList>
            <person name="Tao X.-Y."/>
            <person name="Taylor C.G."/>
        </authorList>
    </citation>
    <scope>NUCLEOTIDE SEQUENCE [LARGE SCALE GENOMIC DNA]</scope>
    <source>
        <strain evidence="1 2">36B3</strain>
    </source>
</reference>